<dbReference type="AlphaFoldDB" id="A0AA38CKE0"/>
<feature type="non-terminal residue" evidence="1">
    <location>
        <position position="1"/>
    </location>
</feature>
<name>A0AA38CKE0_TAXCH</name>
<proteinExistence type="predicted"/>
<protein>
    <submittedName>
        <fullName evidence="1">Uncharacterized protein</fullName>
    </submittedName>
</protein>
<keyword evidence="2" id="KW-1185">Reference proteome</keyword>
<accession>A0AA38CKE0</accession>
<dbReference type="EMBL" id="JAHRHJ020000009">
    <property type="protein sequence ID" value="KAH9301171.1"/>
    <property type="molecule type" value="Genomic_DNA"/>
</dbReference>
<gene>
    <name evidence="1" type="ORF">KI387_012754</name>
</gene>
<evidence type="ECO:0000313" key="2">
    <source>
        <dbReference type="Proteomes" id="UP000824469"/>
    </source>
</evidence>
<sequence>PPQFELPLVIREISSQADYAYISCFMMETTSVCRDLSTSEHAKKGDIIAVFEVEDDEDFEEERGSR</sequence>
<organism evidence="1 2">
    <name type="scientific">Taxus chinensis</name>
    <name type="common">Chinese yew</name>
    <name type="synonym">Taxus wallichiana var. chinensis</name>
    <dbReference type="NCBI Taxonomy" id="29808"/>
    <lineage>
        <taxon>Eukaryota</taxon>
        <taxon>Viridiplantae</taxon>
        <taxon>Streptophyta</taxon>
        <taxon>Embryophyta</taxon>
        <taxon>Tracheophyta</taxon>
        <taxon>Spermatophyta</taxon>
        <taxon>Pinopsida</taxon>
        <taxon>Pinidae</taxon>
        <taxon>Conifers II</taxon>
        <taxon>Cupressales</taxon>
        <taxon>Taxaceae</taxon>
        <taxon>Taxus</taxon>
    </lineage>
</organism>
<feature type="non-terminal residue" evidence="1">
    <location>
        <position position="66"/>
    </location>
</feature>
<reference evidence="1 2" key="1">
    <citation type="journal article" date="2021" name="Nat. Plants">
        <title>The Taxus genome provides insights into paclitaxel biosynthesis.</title>
        <authorList>
            <person name="Xiong X."/>
            <person name="Gou J."/>
            <person name="Liao Q."/>
            <person name="Li Y."/>
            <person name="Zhou Q."/>
            <person name="Bi G."/>
            <person name="Li C."/>
            <person name="Du R."/>
            <person name="Wang X."/>
            <person name="Sun T."/>
            <person name="Guo L."/>
            <person name="Liang H."/>
            <person name="Lu P."/>
            <person name="Wu Y."/>
            <person name="Zhang Z."/>
            <person name="Ro D.K."/>
            <person name="Shang Y."/>
            <person name="Huang S."/>
            <person name="Yan J."/>
        </authorList>
    </citation>
    <scope>NUCLEOTIDE SEQUENCE [LARGE SCALE GENOMIC DNA]</scope>
    <source>
        <strain evidence="1">Ta-2019</strain>
    </source>
</reference>
<evidence type="ECO:0000313" key="1">
    <source>
        <dbReference type="EMBL" id="KAH9301171.1"/>
    </source>
</evidence>
<dbReference type="Proteomes" id="UP000824469">
    <property type="component" value="Unassembled WGS sequence"/>
</dbReference>
<comment type="caution">
    <text evidence="1">The sequence shown here is derived from an EMBL/GenBank/DDBJ whole genome shotgun (WGS) entry which is preliminary data.</text>
</comment>